<dbReference type="Pfam" id="PF13853">
    <property type="entry name" value="7tm_4"/>
    <property type="match status" value="1"/>
</dbReference>
<dbReference type="AlphaFoldDB" id="A0A6J0SEZ7"/>
<dbReference type="InterPro" id="IPR000725">
    <property type="entry name" value="Olfact_rcpt"/>
</dbReference>
<protein>
    <recommendedName>
        <fullName evidence="14">Olfactory receptor</fullName>
    </recommendedName>
</protein>
<keyword evidence="4 13" id="KW-0812">Transmembrane</keyword>
<keyword evidence="8 14" id="KW-0472">Membrane</keyword>
<evidence type="ECO:0000259" key="15">
    <source>
        <dbReference type="PROSITE" id="PS50262"/>
    </source>
</evidence>
<dbReference type="PRINTS" id="PR00237">
    <property type="entry name" value="GPCRRHODOPSN"/>
</dbReference>
<keyword evidence="7 13" id="KW-0297">G-protein coupled receptor</keyword>
<proteinExistence type="inferred from homology"/>
<dbReference type="OrthoDB" id="9444602at2759"/>
<keyword evidence="6 14" id="KW-1133">Transmembrane helix</keyword>
<dbReference type="PANTHER" id="PTHR24242">
    <property type="entry name" value="G-PROTEIN COUPLED RECEPTOR"/>
    <property type="match status" value="1"/>
</dbReference>
<evidence type="ECO:0000256" key="13">
    <source>
        <dbReference type="RuleBase" id="RU000688"/>
    </source>
</evidence>
<keyword evidence="5 14" id="KW-0552">Olfaction</keyword>
<dbReference type="SUPFAM" id="SSF81321">
    <property type="entry name" value="Family A G protein-coupled receptor-like"/>
    <property type="match status" value="1"/>
</dbReference>
<feature type="domain" description="G-protein coupled receptors family 1 profile" evidence="15">
    <location>
        <begin position="43"/>
        <end position="293"/>
    </location>
</feature>
<evidence type="ECO:0000256" key="11">
    <source>
        <dbReference type="ARBA" id="ARBA00023180"/>
    </source>
</evidence>
<keyword evidence="12 13" id="KW-0807">Transducer</keyword>
<dbReference type="GO" id="GO:0004984">
    <property type="term" value="F:olfactory receptor activity"/>
    <property type="evidence" value="ECO:0007669"/>
    <property type="project" value="InterPro"/>
</dbReference>
<feature type="transmembrane region" description="Helical" evidence="14">
    <location>
        <begin position="27"/>
        <end position="49"/>
    </location>
</feature>
<evidence type="ECO:0000256" key="9">
    <source>
        <dbReference type="ARBA" id="ARBA00023157"/>
    </source>
</evidence>
<dbReference type="GeneID" id="110071543"/>
<evidence type="ECO:0000256" key="6">
    <source>
        <dbReference type="ARBA" id="ARBA00022989"/>
    </source>
</evidence>
<comment type="similarity">
    <text evidence="13">Belongs to the G-protein coupled receptor 1 family.</text>
</comment>
<evidence type="ECO:0000313" key="17">
    <source>
        <dbReference type="RefSeq" id="XP_020634877.2"/>
    </source>
</evidence>
<dbReference type="RefSeq" id="XP_020634877.2">
    <property type="nucleotide sequence ID" value="XM_020779218.2"/>
</dbReference>
<comment type="subcellular location">
    <subcellularLocation>
        <location evidence="1 14">Cell membrane</location>
        <topology evidence="1 14">Multi-pass membrane protein</topology>
    </subcellularLocation>
</comment>
<organism evidence="16 17">
    <name type="scientific">Pogona vitticeps</name>
    <name type="common">central bearded dragon</name>
    <dbReference type="NCBI Taxonomy" id="103695"/>
    <lineage>
        <taxon>Eukaryota</taxon>
        <taxon>Metazoa</taxon>
        <taxon>Chordata</taxon>
        <taxon>Craniata</taxon>
        <taxon>Vertebrata</taxon>
        <taxon>Euteleostomi</taxon>
        <taxon>Lepidosauria</taxon>
        <taxon>Squamata</taxon>
        <taxon>Bifurcata</taxon>
        <taxon>Unidentata</taxon>
        <taxon>Episquamata</taxon>
        <taxon>Toxicofera</taxon>
        <taxon>Iguania</taxon>
        <taxon>Acrodonta</taxon>
        <taxon>Agamidae</taxon>
        <taxon>Amphibolurinae</taxon>
        <taxon>Pogona</taxon>
    </lineage>
</organism>
<evidence type="ECO:0000256" key="12">
    <source>
        <dbReference type="ARBA" id="ARBA00023224"/>
    </source>
</evidence>
<evidence type="ECO:0000256" key="8">
    <source>
        <dbReference type="ARBA" id="ARBA00023136"/>
    </source>
</evidence>
<dbReference type="CDD" id="cd15911">
    <property type="entry name" value="7tmA_OR11A-like"/>
    <property type="match status" value="1"/>
</dbReference>
<evidence type="ECO:0000256" key="10">
    <source>
        <dbReference type="ARBA" id="ARBA00023170"/>
    </source>
</evidence>
<evidence type="ECO:0000256" key="7">
    <source>
        <dbReference type="ARBA" id="ARBA00023040"/>
    </source>
</evidence>
<evidence type="ECO:0000313" key="16">
    <source>
        <dbReference type="Proteomes" id="UP001652642"/>
    </source>
</evidence>
<evidence type="ECO:0000256" key="1">
    <source>
        <dbReference type="ARBA" id="ARBA00004651"/>
    </source>
</evidence>
<feature type="transmembrane region" description="Helical" evidence="14">
    <location>
        <begin position="143"/>
        <end position="165"/>
    </location>
</feature>
<reference evidence="17" key="1">
    <citation type="submission" date="2025-08" db="UniProtKB">
        <authorList>
            <consortium name="RefSeq"/>
        </authorList>
    </citation>
    <scope>IDENTIFICATION</scope>
</reference>
<dbReference type="InterPro" id="IPR017452">
    <property type="entry name" value="GPCR_Rhodpsn_7TM"/>
</dbReference>
<gene>
    <name evidence="17" type="primary">LOC110071543</name>
</gene>
<dbReference type="KEGG" id="pvt:110071543"/>
<keyword evidence="16" id="KW-1185">Reference proteome</keyword>
<dbReference type="GO" id="GO:0004930">
    <property type="term" value="F:G protein-coupled receptor activity"/>
    <property type="evidence" value="ECO:0007669"/>
    <property type="project" value="UniProtKB-KW"/>
</dbReference>
<feature type="transmembrane region" description="Helical" evidence="14">
    <location>
        <begin position="100"/>
        <end position="122"/>
    </location>
</feature>
<feature type="transmembrane region" description="Helical" evidence="14">
    <location>
        <begin position="61"/>
        <end position="80"/>
    </location>
</feature>
<dbReference type="Gene3D" id="1.20.1070.10">
    <property type="entry name" value="Rhodopsin 7-helix transmembrane proteins"/>
    <property type="match status" value="1"/>
</dbReference>
<feature type="transmembrane region" description="Helical" evidence="14">
    <location>
        <begin position="247"/>
        <end position="264"/>
    </location>
</feature>
<name>A0A6J0SEZ7_9SAUR</name>
<accession>A0A6J0SEZ7</accession>
<evidence type="ECO:0000256" key="14">
    <source>
        <dbReference type="RuleBase" id="RU363047"/>
    </source>
</evidence>
<dbReference type="PRINTS" id="PR00245">
    <property type="entry name" value="OLFACTORYR"/>
</dbReference>
<feature type="transmembrane region" description="Helical" evidence="14">
    <location>
        <begin position="276"/>
        <end position="295"/>
    </location>
</feature>
<dbReference type="PROSITE" id="PS50262">
    <property type="entry name" value="G_PROTEIN_RECEP_F1_2"/>
    <property type="match status" value="1"/>
</dbReference>
<keyword evidence="2 14" id="KW-1003">Cell membrane</keyword>
<feature type="transmembrane region" description="Helical" evidence="14">
    <location>
        <begin position="200"/>
        <end position="226"/>
    </location>
</feature>
<keyword evidence="3 14" id="KW-0716">Sensory transduction</keyword>
<evidence type="ECO:0000256" key="2">
    <source>
        <dbReference type="ARBA" id="ARBA00022475"/>
    </source>
</evidence>
<dbReference type="PROSITE" id="PS00237">
    <property type="entry name" value="G_PROTEIN_RECEP_F1_1"/>
    <property type="match status" value="1"/>
</dbReference>
<keyword evidence="9" id="KW-1015">Disulfide bond</keyword>
<evidence type="ECO:0000256" key="3">
    <source>
        <dbReference type="ARBA" id="ARBA00022606"/>
    </source>
</evidence>
<dbReference type="InterPro" id="IPR050939">
    <property type="entry name" value="Olfactory_GPCR1"/>
</dbReference>
<sequence>MENFRHHNGTTDQLILLGFGDLQELQLLLFPLFLIIYGFTIVGNFLILTTVSLDKRLHTPMYFFLGNLSVLEIWYTSNIFPKMLLDLLRKEKIISLTNCIIQLYMFCALGTTECFLLLLMAYDRYLAICSPLHYTKLMNWNSCFKLTATTWLWGFLLAAGLNFIISTSLTLCGPNQIDHYFCDLIPLLKLSCSDTHPAELAIFIACFLVALFPFLLTITSYVYIILKILEIPSSSGKKKTFSTCSSHLIMVTIFYGTLGISNGVSAGTQAIELNKILSFLYTVLTPAFNPIIYSLRNKEVKESLRKLLGHTLLSNICSYYMFKSK</sequence>
<dbReference type="PANTHER" id="PTHR24242:SF359">
    <property type="entry name" value="ODORANT RECEPTOR-RELATED"/>
    <property type="match status" value="1"/>
</dbReference>
<keyword evidence="11" id="KW-0325">Glycoprotein</keyword>
<dbReference type="InParanoid" id="A0A6J0SEZ7"/>
<keyword evidence="10 13" id="KW-0675">Receptor</keyword>
<evidence type="ECO:0000256" key="4">
    <source>
        <dbReference type="ARBA" id="ARBA00022692"/>
    </source>
</evidence>
<evidence type="ECO:0000256" key="5">
    <source>
        <dbReference type="ARBA" id="ARBA00022725"/>
    </source>
</evidence>
<dbReference type="GO" id="GO:0005886">
    <property type="term" value="C:plasma membrane"/>
    <property type="evidence" value="ECO:0007669"/>
    <property type="project" value="UniProtKB-SubCell"/>
</dbReference>
<dbReference type="InterPro" id="IPR000276">
    <property type="entry name" value="GPCR_Rhodpsn"/>
</dbReference>
<dbReference type="Proteomes" id="UP001652642">
    <property type="component" value="Chromosome 6"/>
</dbReference>